<dbReference type="AlphaFoldDB" id="A0A159Z257"/>
<proteinExistence type="predicted"/>
<gene>
    <name evidence="3" type="ORF">AKL17_1845</name>
</gene>
<dbReference type="GO" id="GO:0016787">
    <property type="term" value="F:hydrolase activity"/>
    <property type="evidence" value="ECO:0007669"/>
    <property type="project" value="UniProtKB-KW"/>
</dbReference>
<dbReference type="PANTHER" id="PTHR48081">
    <property type="entry name" value="AB HYDROLASE SUPERFAMILY PROTEIN C4A8.06C"/>
    <property type="match status" value="1"/>
</dbReference>
<dbReference type="Proteomes" id="UP000076128">
    <property type="component" value="Chromosome"/>
</dbReference>
<feature type="domain" description="Alpha/beta hydrolase fold-3" evidence="2">
    <location>
        <begin position="108"/>
        <end position="314"/>
    </location>
</feature>
<evidence type="ECO:0000313" key="4">
    <source>
        <dbReference type="Proteomes" id="UP000076128"/>
    </source>
</evidence>
<evidence type="ECO:0000256" key="1">
    <source>
        <dbReference type="ARBA" id="ARBA00022801"/>
    </source>
</evidence>
<evidence type="ECO:0000259" key="2">
    <source>
        <dbReference type="Pfam" id="PF07859"/>
    </source>
</evidence>
<dbReference type="STRING" id="1335048.AKL17_1845"/>
<name>A0A159Z257_9RHOB</name>
<dbReference type="OrthoDB" id="9806180at2"/>
<dbReference type="InterPro" id="IPR029058">
    <property type="entry name" value="AB_hydrolase_fold"/>
</dbReference>
<keyword evidence="1 3" id="KW-0378">Hydrolase</keyword>
<sequence length="350" mass="35858">MSVLSETTGGLLSALFGDSGPAKPDPQMQAVLDRLAALGARPAGRLDAAAFRAQPGPADAVASLLAEGVGTPPADKGLQIRNFPVPGAAGDIAARAYLPQGPGPLPVIVYFHGGGWVLGGLDAYDASARSLAVGAGALVLAFDYRCAPEHPFPAAHLDALAAWQWASETAAEFGGDPLRMAVAGEGAGGNLAIDVALAARDHGMTQPLHQLLVCPVAGNDLDTASYRAHADALPLGRQGMAWVLAQAFPLPGQTEDPRLNVLGRDDLAGLPPATILNARLDPLLSEGEALAARLHDAGVPVLQRSFDGVTHEFFGTGAVVDTAREAMTLATDRLRHAFHSGAPGAMATLL</sequence>
<dbReference type="EMBL" id="CP012661">
    <property type="protein sequence ID" value="AMY69095.1"/>
    <property type="molecule type" value="Genomic_DNA"/>
</dbReference>
<dbReference type="Gene3D" id="3.40.50.1820">
    <property type="entry name" value="alpha/beta hydrolase"/>
    <property type="match status" value="1"/>
</dbReference>
<dbReference type="RefSeq" id="WP_066812598.1">
    <property type="nucleotide sequence ID" value="NZ_CP012661.1"/>
</dbReference>
<protein>
    <submittedName>
        <fullName evidence="3">Alpha/beta hydrolase</fullName>
    </submittedName>
</protein>
<reference evidence="3 4" key="1">
    <citation type="submission" date="2015-09" db="EMBL/GenBank/DDBJ databases">
        <title>Complete genome sequence of Defluviimonas alba cai42t isolated from an oilfield in Xinjiang.</title>
        <authorList>
            <person name="Geng S."/>
            <person name="Pan X."/>
            <person name="Wu X."/>
        </authorList>
    </citation>
    <scope>NUCLEOTIDE SEQUENCE [LARGE SCALE GENOMIC DNA]</scope>
    <source>
        <strain evidence="4">cai42</strain>
    </source>
</reference>
<accession>A0A159Z257</accession>
<evidence type="ECO:0000313" key="3">
    <source>
        <dbReference type="EMBL" id="AMY69095.1"/>
    </source>
</evidence>
<dbReference type="SUPFAM" id="SSF53474">
    <property type="entry name" value="alpha/beta-Hydrolases"/>
    <property type="match status" value="1"/>
</dbReference>
<dbReference type="Pfam" id="PF07859">
    <property type="entry name" value="Abhydrolase_3"/>
    <property type="match status" value="1"/>
</dbReference>
<dbReference type="PANTHER" id="PTHR48081:SF8">
    <property type="entry name" value="ALPHA_BETA HYDROLASE FOLD-3 DOMAIN-CONTAINING PROTEIN-RELATED"/>
    <property type="match status" value="1"/>
</dbReference>
<dbReference type="InterPro" id="IPR013094">
    <property type="entry name" value="AB_hydrolase_3"/>
</dbReference>
<dbReference type="KEGG" id="daa:AKL17_1845"/>
<dbReference type="InterPro" id="IPR050300">
    <property type="entry name" value="GDXG_lipolytic_enzyme"/>
</dbReference>
<organism evidence="3 4">
    <name type="scientific">Frigidibacter mobilis</name>
    <dbReference type="NCBI Taxonomy" id="1335048"/>
    <lineage>
        <taxon>Bacteria</taxon>
        <taxon>Pseudomonadati</taxon>
        <taxon>Pseudomonadota</taxon>
        <taxon>Alphaproteobacteria</taxon>
        <taxon>Rhodobacterales</taxon>
        <taxon>Paracoccaceae</taxon>
        <taxon>Frigidibacter</taxon>
    </lineage>
</organism>
<keyword evidence="4" id="KW-1185">Reference proteome</keyword>